<reference evidence="1 2" key="1">
    <citation type="submission" date="2023-03" db="EMBL/GenBank/DDBJ databases">
        <authorList>
            <person name="Menendez E."/>
            <person name="Kaur S."/>
            <person name="Flores-Felix J.D."/>
            <person name="diCenzo G.C."/>
            <person name="Peix A."/>
            <person name="Velazquez E."/>
        </authorList>
    </citation>
    <scope>NUCLEOTIDE SEQUENCE [LARGE SCALE GENOMIC DNA]</scope>
    <source>
        <strain evidence="1 2">CCBAU 71714</strain>
    </source>
</reference>
<sequence>MKGFRRRARLLREERQIRAGMHAARVGTPMPVLVAGNFLS</sequence>
<gene>
    <name evidence="1" type="ORF">PZL22_003248</name>
</gene>
<dbReference type="Proteomes" id="UP001233264">
    <property type="component" value="Chromosome"/>
</dbReference>
<accession>A0ABY8T2W6</accession>
<evidence type="ECO:0000313" key="1">
    <source>
        <dbReference type="EMBL" id="WHS92201.1"/>
    </source>
</evidence>
<proteinExistence type="predicted"/>
<dbReference type="RefSeq" id="WP_003528793.1">
    <property type="nucleotide sequence ID" value="NZ_CP120365.1"/>
</dbReference>
<keyword evidence="2" id="KW-1185">Reference proteome</keyword>
<organism evidence="1 2">
    <name type="scientific">Sinorhizobium kummerowiae</name>
    <dbReference type="NCBI Taxonomy" id="158892"/>
    <lineage>
        <taxon>Bacteria</taxon>
        <taxon>Pseudomonadati</taxon>
        <taxon>Pseudomonadota</taxon>
        <taxon>Alphaproteobacteria</taxon>
        <taxon>Hyphomicrobiales</taxon>
        <taxon>Rhizobiaceae</taxon>
        <taxon>Sinorhizobium/Ensifer group</taxon>
        <taxon>Sinorhizobium</taxon>
    </lineage>
</organism>
<protein>
    <submittedName>
        <fullName evidence="1">Uncharacterized protein</fullName>
    </submittedName>
</protein>
<evidence type="ECO:0000313" key="2">
    <source>
        <dbReference type="Proteomes" id="UP001233264"/>
    </source>
</evidence>
<name>A0ABY8T2W6_9HYPH</name>
<dbReference type="EMBL" id="CP120365">
    <property type="protein sequence ID" value="WHS92201.1"/>
    <property type="molecule type" value="Genomic_DNA"/>
</dbReference>